<reference evidence="1 2" key="1">
    <citation type="submission" date="2015-02" db="EMBL/GenBank/DDBJ databases">
        <title>Draft Genome Sequences of Two Closely-Related Aflatoxigenic Aspergillus Species Obtained from the Cote d'Ivoire.</title>
        <authorList>
            <person name="Moore G.G."/>
            <person name="Beltz S.B."/>
            <person name="Mack B.M."/>
        </authorList>
    </citation>
    <scope>NUCLEOTIDE SEQUENCE [LARGE SCALE GENOMIC DNA]</scope>
    <source>
        <strain evidence="1 2">SRRC1432</strain>
    </source>
</reference>
<dbReference type="InterPro" id="IPR036396">
    <property type="entry name" value="Cyt_P450_sf"/>
</dbReference>
<dbReference type="GO" id="GO:0005506">
    <property type="term" value="F:iron ion binding"/>
    <property type="evidence" value="ECO:0007669"/>
    <property type="project" value="InterPro"/>
</dbReference>
<dbReference type="EMBL" id="JYKN01000897">
    <property type="protein sequence ID" value="KKK22575.1"/>
    <property type="molecule type" value="Genomic_DNA"/>
</dbReference>
<dbReference type="SUPFAM" id="SSF48264">
    <property type="entry name" value="Cytochrome P450"/>
    <property type="match status" value="1"/>
</dbReference>
<dbReference type="VEuPathDB" id="FungiDB:P175DRAFT_0508222"/>
<gene>
    <name evidence="1" type="ORF">AOCH_001409</name>
</gene>
<proteinExistence type="predicted"/>
<protein>
    <recommendedName>
        <fullName evidence="3">Cytochrome P450</fullName>
    </recommendedName>
</protein>
<dbReference type="CDD" id="cd11040">
    <property type="entry name" value="CYP7_CYP8-like"/>
    <property type="match status" value="1"/>
</dbReference>
<name>A0A0F8WYJ1_9EURO</name>
<comment type="caution">
    <text evidence="1">The sequence shown here is derived from an EMBL/GenBank/DDBJ whole genome shotgun (WGS) entry which is preliminary data.</text>
</comment>
<accession>A0A0F8WYJ1</accession>
<evidence type="ECO:0000313" key="2">
    <source>
        <dbReference type="Proteomes" id="UP000034947"/>
    </source>
</evidence>
<dbReference type="GO" id="GO:0004497">
    <property type="term" value="F:monooxygenase activity"/>
    <property type="evidence" value="ECO:0007669"/>
    <property type="project" value="InterPro"/>
</dbReference>
<evidence type="ECO:0008006" key="3">
    <source>
        <dbReference type="Google" id="ProtNLM"/>
    </source>
</evidence>
<dbReference type="PANTHER" id="PTHR47582">
    <property type="entry name" value="P450, PUTATIVE (EUROFUNG)-RELATED"/>
    <property type="match status" value="1"/>
</dbReference>
<dbReference type="OrthoDB" id="3366823at2759"/>
<dbReference type="PANTHER" id="PTHR47582:SF1">
    <property type="entry name" value="P450, PUTATIVE (EUROFUNG)-RELATED"/>
    <property type="match status" value="1"/>
</dbReference>
<sequence length="466" mass="51546">MIYNRIVIAKLAMAHIIPTCSCGQGIYSSSKLVLASAVVALGYALSRSPKRDAREPPAVGGQQHPLYRTPGGIVTARDRVFWDFSVPSVSHLLLGPDIEQNLSGHVPGSLLQAIQRNNKTITFDPFITFTAERIAGIHGSSLNLLREKRAGGHGLNQAVVHAMHPTLTGRSLDRMNERMARRLCPLIDELAHCKTVDLYAWIERLQMRFGRAFETHLSPVLANFLPWITARTAWKGRETAVAALVKYFERHGHQGGSELTQVRWRTMHEAGLPVEDIARAEVSMALGLLSNTAPASFWILYDLYSRPALLQEIRREIQAHALREILRTRSTTAPTRIATQDVLVADKYLLQAGAVINMPGPSLETNNPRRTGGFMAFGVSPVICPGRHFASAEILGTVAMVVLRFDLVPVEGVWPVPRTHSMAIASIMCPLKDPFNMRVSPRQEYDGVRWDCEVREGTGGFNLMVG</sequence>
<keyword evidence="2" id="KW-1185">Reference proteome</keyword>
<dbReference type="GO" id="GO:0020037">
    <property type="term" value="F:heme binding"/>
    <property type="evidence" value="ECO:0007669"/>
    <property type="project" value="InterPro"/>
</dbReference>
<dbReference type="Gene3D" id="1.10.630.10">
    <property type="entry name" value="Cytochrome P450"/>
    <property type="match status" value="1"/>
</dbReference>
<dbReference type="Proteomes" id="UP000034947">
    <property type="component" value="Unassembled WGS sequence"/>
</dbReference>
<dbReference type="InterPro" id="IPR053007">
    <property type="entry name" value="CYP450_monoxygenase_sec-met"/>
</dbReference>
<dbReference type="GO" id="GO:0016705">
    <property type="term" value="F:oxidoreductase activity, acting on paired donors, with incorporation or reduction of molecular oxygen"/>
    <property type="evidence" value="ECO:0007669"/>
    <property type="project" value="InterPro"/>
</dbReference>
<dbReference type="AlphaFoldDB" id="A0A0F8WYJ1"/>
<organism evidence="1 2">
    <name type="scientific">Aspergillus ochraceoroseus</name>
    <dbReference type="NCBI Taxonomy" id="138278"/>
    <lineage>
        <taxon>Eukaryota</taxon>
        <taxon>Fungi</taxon>
        <taxon>Dikarya</taxon>
        <taxon>Ascomycota</taxon>
        <taxon>Pezizomycotina</taxon>
        <taxon>Eurotiomycetes</taxon>
        <taxon>Eurotiomycetidae</taxon>
        <taxon>Eurotiales</taxon>
        <taxon>Aspergillaceae</taxon>
        <taxon>Aspergillus</taxon>
        <taxon>Aspergillus subgen. Nidulantes</taxon>
    </lineage>
</organism>
<evidence type="ECO:0000313" key="1">
    <source>
        <dbReference type="EMBL" id="KKK22575.1"/>
    </source>
</evidence>